<dbReference type="PANTHER" id="PTHR47417:SF1">
    <property type="entry name" value="SMR DOMAIN-CONTAINING PROTEIN YPL199C"/>
    <property type="match status" value="1"/>
</dbReference>
<evidence type="ECO:0000256" key="1">
    <source>
        <dbReference type="SAM" id="MobiDB-lite"/>
    </source>
</evidence>
<dbReference type="Pfam" id="PF01713">
    <property type="entry name" value="Smr"/>
    <property type="match status" value="1"/>
</dbReference>
<dbReference type="PROSITE" id="PS50828">
    <property type="entry name" value="SMR"/>
    <property type="match status" value="1"/>
</dbReference>
<proteinExistence type="predicted"/>
<organism evidence="3 4">
    <name type="scientific">Rhizoctonia solani</name>
    <dbReference type="NCBI Taxonomy" id="456999"/>
    <lineage>
        <taxon>Eukaryota</taxon>
        <taxon>Fungi</taxon>
        <taxon>Dikarya</taxon>
        <taxon>Basidiomycota</taxon>
        <taxon>Agaricomycotina</taxon>
        <taxon>Agaricomycetes</taxon>
        <taxon>Cantharellales</taxon>
        <taxon>Ceratobasidiaceae</taxon>
        <taxon>Rhizoctonia</taxon>
    </lineage>
</organism>
<dbReference type="SMART" id="SM01162">
    <property type="entry name" value="DUF1771"/>
    <property type="match status" value="1"/>
</dbReference>
<evidence type="ECO:0000313" key="3">
    <source>
        <dbReference type="EMBL" id="CAE6530131.1"/>
    </source>
</evidence>
<sequence>MVSETPTARAPSVAPSSAAHRTPLPASTYAPSVVSETPTRVPSSAAYRAPLPPSTYAPSIVSETPTRVPSSAAHKTPLPPSTYAPSVVSHAPTSRSRRAPSAAGVALPESVVGSPVSRAPSAVGTHRTGSAAGLRRTPSALGTPRVPPSVIGSQRVPPSITGSAPSRHTPPPESAPSDIAPESESHGGKALRAQARLEGDKMAMAFSASQRAHDEGDKARAKQLSDLGKEHEEKMHKLNEEAANQIFKEKNEGRPADEIDLHGLRVKEAVSRLSKFLRDAPVAGQTTVRVITGKGLHSSGDPQIIPAVQESLRSKGLRHHTDPNNTGVVVVELGPRSPVSD</sequence>
<reference evidence="3" key="1">
    <citation type="submission" date="2021-01" db="EMBL/GenBank/DDBJ databases">
        <authorList>
            <person name="Kaushik A."/>
        </authorList>
    </citation>
    <scope>NUCLEOTIDE SEQUENCE</scope>
    <source>
        <strain evidence="3">AG4-RS23</strain>
    </source>
</reference>
<dbReference type="SMART" id="SM00463">
    <property type="entry name" value="SMR"/>
    <property type="match status" value="1"/>
</dbReference>
<accession>A0A8H3DM94</accession>
<dbReference type="AlphaFoldDB" id="A0A8H3DM94"/>
<dbReference type="PANTHER" id="PTHR47417">
    <property type="entry name" value="SMR DOMAIN-CONTAINING PROTEIN YPL199C"/>
    <property type="match status" value="1"/>
</dbReference>
<dbReference type="Proteomes" id="UP000663861">
    <property type="component" value="Unassembled WGS sequence"/>
</dbReference>
<comment type="caution">
    <text evidence="3">The sequence shown here is derived from an EMBL/GenBank/DDBJ whole genome shotgun (WGS) entry which is preliminary data.</text>
</comment>
<evidence type="ECO:0000313" key="4">
    <source>
        <dbReference type="Proteomes" id="UP000663861"/>
    </source>
</evidence>
<feature type="domain" description="Smr" evidence="2">
    <location>
        <begin position="259"/>
        <end position="334"/>
    </location>
</feature>
<dbReference type="InterPro" id="IPR053020">
    <property type="entry name" value="Smr_domain_protein"/>
</dbReference>
<feature type="region of interest" description="Disordered" evidence="1">
    <location>
        <begin position="1"/>
        <end position="192"/>
    </location>
</feature>
<dbReference type="Gene3D" id="3.30.1370.110">
    <property type="match status" value="1"/>
</dbReference>
<protein>
    <recommendedName>
        <fullName evidence="2">Smr domain-containing protein</fullName>
    </recommendedName>
</protein>
<dbReference type="InterPro" id="IPR036063">
    <property type="entry name" value="Smr_dom_sf"/>
</dbReference>
<dbReference type="SUPFAM" id="SSF160443">
    <property type="entry name" value="SMR domain-like"/>
    <property type="match status" value="1"/>
</dbReference>
<dbReference type="EMBL" id="CAJMWY010004381">
    <property type="protein sequence ID" value="CAE6530131.1"/>
    <property type="molecule type" value="Genomic_DNA"/>
</dbReference>
<evidence type="ECO:0000259" key="2">
    <source>
        <dbReference type="PROSITE" id="PS50828"/>
    </source>
</evidence>
<dbReference type="InterPro" id="IPR013899">
    <property type="entry name" value="DUF1771"/>
</dbReference>
<gene>
    <name evidence="3" type="ORF">RDB_LOCUS172758</name>
</gene>
<name>A0A8H3DM94_9AGAM</name>
<feature type="compositionally biased region" description="Low complexity" evidence="1">
    <location>
        <begin position="1"/>
        <end position="19"/>
    </location>
</feature>
<dbReference type="Pfam" id="PF08590">
    <property type="entry name" value="DUF1771"/>
    <property type="match status" value="1"/>
</dbReference>
<dbReference type="InterPro" id="IPR002625">
    <property type="entry name" value="Smr_dom"/>
</dbReference>